<sequence length="206" mass="21709">MIRVLLVDDHPIVRTGLRTALHGVDGVELIAEAATGEEAVAVAERLRPDVVLMDLQLGPGIGGAEATRRIRALPDPARVLVLTTYDSEADILAAIEAGATGYLLKDTDPAALVPAIRTAARGETVLAPHVASRLMARVQAPALSLTPREVAVLQLVADGHSNKSAARALFVTEATVKSHLVQVFMKLEVDSRTAAVSAARLRGLVR</sequence>
<dbReference type="Pfam" id="PF00196">
    <property type="entry name" value="GerE"/>
    <property type="match status" value="1"/>
</dbReference>
<evidence type="ECO:0000259" key="6">
    <source>
        <dbReference type="PROSITE" id="PS50043"/>
    </source>
</evidence>
<dbReference type="InterPro" id="IPR000792">
    <property type="entry name" value="Tscrpt_reg_LuxR_C"/>
</dbReference>
<dbReference type="InterPro" id="IPR011006">
    <property type="entry name" value="CheY-like_superfamily"/>
</dbReference>
<accession>A0ABR7L3M9</accession>
<name>A0ABR7L3M9_9PSEU</name>
<evidence type="ECO:0000256" key="1">
    <source>
        <dbReference type="ARBA" id="ARBA00022553"/>
    </source>
</evidence>
<dbReference type="PRINTS" id="PR00038">
    <property type="entry name" value="HTHLUXR"/>
</dbReference>
<dbReference type="PANTHER" id="PTHR43214:SF24">
    <property type="entry name" value="TRANSCRIPTIONAL REGULATORY PROTEIN NARL-RELATED"/>
    <property type="match status" value="1"/>
</dbReference>
<dbReference type="CDD" id="cd17535">
    <property type="entry name" value="REC_NarL-like"/>
    <property type="match status" value="1"/>
</dbReference>
<dbReference type="InterPro" id="IPR058245">
    <property type="entry name" value="NreC/VraR/RcsB-like_REC"/>
</dbReference>
<dbReference type="PROSITE" id="PS50043">
    <property type="entry name" value="HTH_LUXR_2"/>
    <property type="match status" value="1"/>
</dbReference>
<dbReference type="InterPro" id="IPR039420">
    <property type="entry name" value="WalR-like"/>
</dbReference>
<keyword evidence="2" id="KW-0805">Transcription regulation</keyword>
<dbReference type="PANTHER" id="PTHR43214">
    <property type="entry name" value="TWO-COMPONENT RESPONSE REGULATOR"/>
    <property type="match status" value="1"/>
</dbReference>
<evidence type="ECO:0000256" key="4">
    <source>
        <dbReference type="ARBA" id="ARBA00023163"/>
    </source>
</evidence>
<dbReference type="Gene3D" id="3.40.50.2300">
    <property type="match status" value="1"/>
</dbReference>
<dbReference type="Pfam" id="PF00072">
    <property type="entry name" value="Response_reg"/>
    <property type="match status" value="1"/>
</dbReference>
<reference evidence="8 9" key="1">
    <citation type="submission" date="2020-06" db="EMBL/GenBank/DDBJ databases">
        <title>Actinokineospora xiongansis sp. nov., isolated from soil of Baiyangdian.</title>
        <authorList>
            <person name="Zhang X."/>
        </authorList>
    </citation>
    <scope>NUCLEOTIDE SEQUENCE [LARGE SCALE GENOMIC DNA]</scope>
    <source>
        <strain evidence="8 9">HBU206404</strain>
    </source>
</reference>
<organism evidence="8 9">
    <name type="scientific">Actinokineospora xionganensis</name>
    <dbReference type="NCBI Taxonomy" id="2684470"/>
    <lineage>
        <taxon>Bacteria</taxon>
        <taxon>Bacillati</taxon>
        <taxon>Actinomycetota</taxon>
        <taxon>Actinomycetes</taxon>
        <taxon>Pseudonocardiales</taxon>
        <taxon>Pseudonocardiaceae</taxon>
        <taxon>Actinokineospora</taxon>
    </lineage>
</organism>
<feature type="domain" description="HTH luxR-type" evidence="6">
    <location>
        <begin position="138"/>
        <end position="203"/>
    </location>
</feature>
<evidence type="ECO:0000256" key="5">
    <source>
        <dbReference type="PROSITE-ProRule" id="PRU00169"/>
    </source>
</evidence>
<keyword evidence="4" id="KW-0804">Transcription</keyword>
<dbReference type="SUPFAM" id="SSF52172">
    <property type="entry name" value="CheY-like"/>
    <property type="match status" value="1"/>
</dbReference>
<dbReference type="Proteomes" id="UP000734823">
    <property type="component" value="Unassembled WGS sequence"/>
</dbReference>
<keyword evidence="9" id="KW-1185">Reference proteome</keyword>
<dbReference type="InterPro" id="IPR001789">
    <property type="entry name" value="Sig_transdc_resp-reg_receiver"/>
</dbReference>
<evidence type="ECO:0000256" key="2">
    <source>
        <dbReference type="ARBA" id="ARBA00023015"/>
    </source>
</evidence>
<evidence type="ECO:0000256" key="3">
    <source>
        <dbReference type="ARBA" id="ARBA00023125"/>
    </source>
</evidence>
<feature type="domain" description="Response regulatory" evidence="7">
    <location>
        <begin position="3"/>
        <end position="120"/>
    </location>
</feature>
<keyword evidence="3" id="KW-0238">DNA-binding</keyword>
<dbReference type="SMART" id="SM00421">
    <property type="entry name" value="HTH_LUXR"/>
    <property type="match status" value="1"/>
</dbReference>
<keyword evidence="1 5" id="KW-0597">Phosphoprotein</keyword>
<proteinExistence type="predicted"/>
<evidence type="ECO:0000313" key="9">
    <source>
        <dbReference type="Proteomes" id="UP000734823"/>
    </source>
</evidence>
<gene>
    <name evidence="8" type="ORF">GPZ80_08955</name>
</gene>
<evidence type="ECO:0000313" key="8">
    <source>
        <dbReference type="EMBL" id="MBC6447300.1"/>
    </source>
</evidence>
<dbReference type="PROSITE" id="PS50110">
    <property type="entry name" value="RESPONSE_REGULATORY"/>
    <property type="match status" value="1"/>
</dbReference>
<feature type="modified residue" description="4-aspartylphosphate" evidence="5">
    <location>
        <position position="54"/>
    </location>
</feature>
<dbReference type="SUPFAM" id="SSF46894">
    <property type="entry name" value="C-terminal effector domain of the bipartite response regulators"/>
    <property type="match status" value="1"/>
</dbReference>
<dbReference type="InterPro" id="IPR016032">
    <property type="entry name" value="Sig_transdc_resp-reg_C-effctor"/>
</dbReference>
<dbReference type="EMBL" id="JABVED010000004">
    <property type="protein sequence ID" value="MBC6447300.1"/>
    <property type="molecule type" value="Genomic_DNA"/>
</dbReference>
<dbReference type="SMART" id="SM00448">
    <property type="entry name" value="REC"/>
    <property type="match status" value="1"/>
</dbReference>
<dbReference type="CDD" id="cd06170">
    <property type="entry name" value="LuxR_C_like"/>
    <property type="match status" value="1"/>
</dbReference>
<comment type="caution">
    <text evidence="8">The sequence shown here is derived from an EMBL/GenBank/DDBJ whole genome shotgun (WGS) entry which is preliminary data.</text>
</comment>
<dbReference type="RefSeq" id="WP_187219828.1">
    <property type="nucleotide sequence ID" value="NZ_JABVED010000004.1"/>
</dbReference>
<protein>
    <submittedName>
        <fullName evidence="8">Response regulator transcription factor</fullName>
    </submittedName>
</protein>
<evidence type="ECO:0000259" key="7">
    <source>
        <dbReference type="PROSITE" id="PS50110"/>
    </source>
</evidence>